<dbReference type="SUPFAM" id="SSF53254">
    <property type="entry name" value="Phosphoglycerate mutase-like"/>
    <property type="match status" value="1"/>
</dbReference>
<dbReference type="RefSeq" id="WP_103199733.1">
    <property type="nucleotide sequence ID" value="NZ_JAERHO010000013.1"/>
</dbReference>
<dbReference type="AlphaFoldDB" id="A0A2S3R854"/>
<dbReference type="GO" id="GO:0009236">
    <property type="term" value="P:cobalamin biosynthetic process"/>
    <property type="evidence" value="ECO:0007669"/>
    <property type="project" value="UniProtKB-UniRule"/>
</dbReference>
<dbReference type="PANTHER" id="PTHR48100:SF1">
    <property type="entry name" value="HISTIDINE PHOSPHATASE FAMILY PROTEIN-RELATED"/>
    <property type="match status" value="1"/>
</dbReference>
<dbReference type="InterPro" id="IPR017578">
    <property type="entry name" value="Ribazole_CobC"/>
</dbReference>
<dbReference type="EC" id="3.1.3.73" evidence="1"/>
<dbReference type="Pfam" id="PF00300">
    <property type="entry name" value="His_Phos_1"/>
    <property type="match status" value="1"/>
</dbReference>
<dbReference type="EMBL" id="PDGH01000026">
    <property type="protein sequence ID" value="POB49880.1"/>
    <property type="molecule type" value="Genomic_DNA"/>
</dbReference>
<dbReference type="Proteomes" id="UP000237466">
    <property type="component" value="Unassembled WGS sequence"/>
</dbReference>
<dbReference type="CDD" id="cd07067">
    <property type="entry name" value="HP_PGM_like"/>
    <property type="match status" value="1"/>
</dbReference>
<accession>A0A2S3R854</accession>
<dbReference type="InterPro" id="IPR013078">
    <property type="entry name" value="His_Pase_superF_clade-1"/>
</dbReference>
<organism evidence="2 3">
    <name type="scientific">Vibrio vulnificus</name>
    <dbReference type="NCBI Taxonomy" id="672"/>
    <lineage>
        <taxon>Bacteria</taxon>
        <taxon>Pseudomonadati</taxon>
        <taxon>Pseudomonadota</taxon>
        <taxon>Gammaproteobacteria</taxon>
        <taxon>Vibrionales</taxon>
        <taxon>Vibrionaceae</taxon>
        <taxon>Vibrio</taxon>
    </lineage>
</organism>
<evidence type="ECO:0000256" key="1">
    <source>
        <dbReference type="NCBIfam" id="TIGR03162"/>
    </source>
</evidence>
<dbReference type="InterPro" id="IPR029033">
    <property type="entry name" value="His_PPase_superfam"/>
</dbReference>
<gene>
    <name evidence="2" type="primary">cobC</name>
    <name evidence="2" type="ORF">CRN52_02215</name>
</gene>
<dbReference type="GO" id="GO:0005737">
    <property type="term" value="C:cytoplasm"/>
    <property type="evidence" value="ECO:0007669"/>
    <property type="project" value="TreeGrafter"/>
</dbReference>
<sequence>MEVILLRHGKTAAEAGLFGRTDAKVPADRQQAIAEALFAQHDDVELIVSSPLSRCHELAELLGQQHHWPIQLQADLQEMDFGLLDGVPFDTQDYQWPLLNAFWQDPANASLPEGETLAEFQQRVVQCWSQIISTEHRKVLIITHGGVIRLILAHLLGVDWQSPHWYQNLAIENASLTHITIFTDSDQTQFPTVKMIGMPLSIREEQTNHPVD</sequence>
<dbReference type="NCBIfam" id="TIGR03162">
    <property type="entry name" value="ribazole_cobC"/>
    <property type="match status" value="1"/>
</dbReference>
<reference evidence="2 3" key="1">
    <citation type="journal article" date="2018" name="Front. Microbiol.">
        <title>Phylogeny of Vibrio vulnificus from the Analysis of the Core-Genome: Implications for Intra-Species Taxonomy.</title>
        <authorList>
            <person name="Roig F.J."/>
            <person name="Gonzalez-Candelas F."/>
            <person name="Sanjuan E."/>
            <person name="Fouz B."/>
            <person name="Feil E.J."/>
            <person name="Llorens C."/>
            <person name="Baker-Austin C."/>
            <person name="Oliver J.D."/>
            <person name="Danin-Poleg Y."/>
            <person name="Gibas C.J."/>
            <person name="Kashi Y."/>
            <person name="Gulig P.A."/>
            <person name="Morrison S.S."/>
            <person name="Amaro C."/>
        </authorList>
    </citation>
    <scope>NUCLEOTIDE SEQUENCE [LARGE SCALE GENOMIC DNA]</scope>
    <source>
        <strain evidence="2 3">CECT4608</strain>
    </source>
</reference>
<evidence type="ECO:0000313" key="2">
    <source>
        <dbReference type="EMBL" id="POB49880.1"/>
    </source>
</evidence>
<dbReference type="Gene3D" id="3.40.50.1240">
    <property type="entry name" value="Phosphoglycerate mutase-like"/>
    <property type="match status" value="1"/>
</dbReference>
<protein>
    <recommendedName>
        <fullName evidence="1">Alpha-ribazole phosphatase</fullName>
        <ecNumber evidence="1">3.1.3.73</ecNumber>
    </recommendedName>
</protein>
<dbReference type="GO" id="GO:0043755">
    <property type="term" value="F:alpha-ribazole phosphatase activity"/>
    <property type="evidence" value="ECO:0007669"/>
    <property type="project" value="UniProtKB-UniRule"/>
</dbReference>
<dbReference type="InterPro" id="IPR050275">
    <property type="entry name" value="PGM_Phosphatase"/>
</dbReference>
<name>A0A2S3R854_VIBVL</name>
<proteinExistence type="predicted"/>
<evidence type="ECO:0000313" key="3">
    <source>
        <dbReference type="Proteomes" id="UP000237466"/>
    </source>
</evidence>
<dbReference type="PANTHER" id="PTHR48100">
    <property type="entry name" value="BROAD-SPECIFICITY PHOSPHATASE YOR283W-RELATED"/>
    <property type="match status" value="1"/>
</dbReference>
<dbReference type="SMART" id="SM00855">
    <property type="entry name" value="PGAM"/>
    <property type="match status" value="1"/>
</dbReference>
<comment type="caution">
    <text evidence="2">The sequence shown here is derived from an EMBL/GenBank/DDBJ whole genome shotgun (WGS) entry which is preliminary data.</text>
</comment>